<feature type="non-terminal residue" evidence="3">
    <location>
        <position position="355"/>
    </location>
</feature>
<dbReference type="RefSeq" id="WP_181340623.1">
    <property type="nucleotide sequence ID" value="NZ_JAAKDE010000075.1"/>
</dbReference>
<proteinExistence type="predicted"/>
<dbReference type="Pfam" id="PF05598">
    <property type="entry name" value="DUF772"/>
    <property type="match status" value="1"/>
</dbReference>
<feature type="non-terminal residue" evidence="3">
    <location>
        <position position="1"/>
    </location>
</feature>
<evidence type="ECO:0000313" key="4">
    <source>
        <dbReference type="Proteomes" id="UP000657177"/>
    </source>
</evidence>
<dbReference type="AlphaFoldDB" id="A0A8J6LT93"/>
<dbReference type="PANTHER" id="PTHR33803:SF3">
    <property type="entry name" value="BLL1974 PROTEIN"/>
    <property type="match status" value="1"/>
</dbReference>
<feature type="region of interest" description="Disordered" evidence="1">
    <location>
        <begin position="121"/>
        <end position="140"/>
    </location>
</feature>
<dbReference type="NCBIfam" id="NF033578">
    <property type="entry name" value="transpos_IS5_1"/>
    <property type="match status" value="1"/>
</dbReference>
<name>A0A8J6LT93_9FIRM</name>
<dbReference type="PANTHER" id="PTHR33803">
    <property type="entry name" value="IS1478 TRANSPOSASE"/>
    <property type="match status" value="1"/>
</dbReference>
<dbReference type="Proteomes" id="UP000657177">
    <property type="component" value="Unassembled WGS sequence"/>
</dbReference>
<dbReference type="InterPro" id="IPR008490">
    <property type="entry name" value="Transposase_InsH_N"/>
</dbReference>
<feature type="domain" description="Transposase InsH N-terminal" evidence="2">
    <location>
        <begin position="4"/>
        <end position="99"/>
    </location>
</feature>
<comment type="caution">
    <text evidence="3">The sequence shown here is derived from an EMBL/GenBank/DDBJ whole genome shotgun (WGS) entry which is preliminary data.</text>
</comment>
<sequence>FGGQLDPENRWVKLSKLIPWDVIEDKYAALFAKNNTGAPAKPVRMALGALLIKEKGGFSDEEVVEQIKENPYLQYFIGLPEFQKEAPFDPSMMVHFRKRLNAQIMKEINEIICLGQEVKKHESDNDNHDEDNSEGDLKENKNKGRLIIDATCAPADIRYPTDLSLLNEAREKLERMIADLYAPLKGKMPKPRTYRRNARKDYLSEAKVRKHQKKSLRRAIGKQLRYIARDLRIIERLSNENGCGQLSPRQQREYQIIQELYQQQKLMYETRTHRIDNRIVSISQPYVRPIVRGKAAAETEFGAKIMVSLIDGFAFVDEISWNNFNEGTKLKEAIETFRWRTGHYPRVVHADAIFR</sequence>
<protein>
    <submittedName>
        <fullName evidence="3">IS5 family transposase</fullName>
    </submittedName>
</protein>
<accession>A0A8J6LT93</accession>
<evidence type="ECO:0000313" key="3">
    <source>
        <dbReference type="EMBL" id="MBA2134162.1"/>
    </source>
</evidence>
<gene>
    <name evidence="3" type="ORF">G5B42_11570</name>
</gene>
<keyword evidence="4" id="KW-1185">Reference proteome</keyword>
<dbReference type="EMBL" id="JAAKDE010000075">
    <property type="protein sequence ID" value="MBA2134162.1"/>
    <property type="molecule type" value="Genomic_DNA"/>
</dbReference>
<reference evidence="3" key="1">
    <citation type="submission" date="2020-06" db="EMBL/GenBank/DDBJ databases">
        <title>Novel chitinolytic bacterium.</title>
        <authorList>
            <person name="Ungkulpasvich U."/>
            <person name="Kosugi A."/>
            <person name="Uke A."/>
        </authorList>
    </citation>
    <scope>NUCLEOTIDE SEQUENCE</scope>
    <source>
        <strain evidence="3">UUS1-1</strain>
    </source>
</reference>
<organism evidence="3 4">
    <name type="scientific">Capillibacterium thermochitinicola</name>
    <dbReference type="NCBI Taxonomy" id="2699427"/>
    <lineage>
        <taxon>Bacteria</taxon>
        <taxon>Bacillati</taxon>
        <taxon>Bacillota</taxon>
        <taxon>Capillibacterium</taxon>
    </lineage>
</organism>
<dbReference type="InterPro" id="IPR047710">
    <property type="entry name" value="Transpos_IS5-like"/>
</dbReference>
<evidence type="ECO:0000259" key="2">
    <source>
        <dbReference type="Pfam" id="PF05598"/>
    </source>
</evidence>
<evidence type="ECO:0000256" key="1">
    <source>
        <dbReference type="SAM" id="MobiDB-lite"/>
    </source>
</evidence>